<name>A0ABP9X9C3_9CHLR</name>
<accession>A0ABP9X9C3</accession>
<keyword evidence="1" id="KW-0812">Transmembrane</keyword>
<evidence type="ECO:0000313" key="3">
    <source>
        <dbReference type="Proteomes" id="UP001428290"/>
    </source>
</evidence>
<dbReference type="EMBL" id="BAABRU010000051">
    <property type="protein sequence ID" value="GAA5531448.1"/>
    <property type="molecule type" value="Genomic_DNA"/>
</dbReference>
<comment type="caution">
    <text evidence="2">The sequence shown here is derived from an EMBL/GenBank/DDBJ whole genome shotgun (WGS) entry which is preliminary data.</text>
</comment>
<feature type="transmembrane region" description="Helical" evidence="1">
    <location>
        <begin position="209"/>
        <end position="229"/>
    </location>
</feature>
<dbReference type="SUPFAM" id="SSF103501">
    <property type="entry name" value="Respiratory nitrate reductase 1 gamma chain"/>
    <property type="match status" value="1"/>
</dbReference>
<gene>
    <name evidence="2" type="ORF">Hgul01_05273</name>
</gene>
<protein>
    <recommendedName>
        <fullName evidence="4">MFS transporter</fullName>
    </recommendedName>
</protein>
<reference evidence="2 3" key="1">
    <citation type="submission" date="2024-02" db="EMBL/GenBank/DDBJ databases">
        <title>Herpetosiphon gulosus NBRC 112829.</title>
        <authorList>
            <person name="Ichikawa N."/>
            <person name="Katano-Makiyama Y."/>
            <person name="Hidaka K."/>
        </authorList>
    </citation>
    <scope>NUCLEOTIDE SEQUENCE [LARGE SCALE GENOMIC DNA]</scope>
    <source>
        <strain evidence="2 3">NBRC 112829</strain>
    </source>
</reference>
<keyword evidence="3" id="KW-1185">Reference proteome</keyword>
<keyword evidence="1" id="KW-0472">Membrane</keyword>
<dbReference type="Proteomes" id="UP001428290">
    <property type="component" value="Unassembled WGS sequence"/>
</dbReference>
<feature type="transmembrane region" description="Helical" evidence="1">
    <location>
        <begin position="166"/>
        <end position="188"/>
    </location>
</feature>
<feature type="transmembrane region" description="Helical" evidence="1">
    <location>
        <begin position="112"/>
        <end position="139"/>
    </location>
</feature>
<feature type="transmembrane region" description="Helical" evidence="1">
    <location>
        <begin position="235"/>
        <end position="257"/>
    </location>
</feature>
<organism evidence="2 3">
    <name type="scientific">Herpetosiphon gulosus</name>
    <dbReference type="NCBI Taxonomy" id="1973496"/>
    <lineage>
        <taxon>Bacteria</taxon>
        <taxon>Bacillati</taxon>
        <taxon>Chloroflexota</taxon>
        <taxon>Chloroflexia</taxon>
        <taxon>Herpetosiphonales</taxon>
        <taxon>Herpetosiphonaceae</taxon>
        <taxon>Herpetosiphon</taxon>
    </lineage>
</organism>
<evidence type="ECO:0008006" key="4">
    <source>
        <dbReference type="Google" id="ProtNLM"/>
    </source>
</evidence>
<sequence>MVKPRPVRKAIIWGCITTFSLAIMIAIGSRDLAHFDAALVAYTFATLFATFGITYRYTMWLQRPPTAMYWKRGWQMFFKPQRLLTNTRNLFTRTTSDFAANRFIWKRGKLRWLAHWFIMWGCIIAIAITFPLVFGWLHFESVPGSLESYRAYIFGFALFDFPVHSMFAFLMFHGLVWSSFAVIFGVMLAMWRRMRDHGAASVQQFVEDILPLILLFAISVTGVMLTASYTWMRGYAFDFIAILHAITVIFTLLYMPFGKFFHIFQRPAQLGATFYKDAGAVSEQAHCRRCGEAYSSRMHIEDLITVQKQLGFRYEVEGEIEHYQWICPPCRRAMLVLAQTKQWQGNFGDQMFSSIGEQPVAPRFGNAVVSEGPLGHEDQANLHF</sequence>
<dbReference type="RefSeq" id="WP_345725000.1">
    <property type="nucleotide sequence ID" value="NZ_BAABRU010000051.1"/>
</dbReference>
<keyword evidence="1" id="KW-1133">Transmembrane helix</keyword>
<feature type="transmembrane region" description="Helical" evidence="1">
    <location>
        <begin position="10"/>
        <end position="27"/>
    </location>
</feature>
<evidence type="ECO:0000313" key="2">
    <source>
        <dbReference type="EMBL" id="GAA5531448.1"/>
    </source>
</evidence>
<dbReference type="Gene3D" id="1.20.950.20">
    <property type="entry name" value="Transmembrane di-heme cytochromes, Chain C"/>
    <property type="match status" value="1"/>
</dbReference>
<evidence type="ECO:0000256" key="1">
    <source>
        <dbReference type="SAM" id="Phobius"/>
    </source>
</evidence>
<dbReference type="InterPro" id="IPR036197">
    <property type="entry name" value="NarG-like_sf"/>
</dbReference>
<feature type="transmembrane region" description="Helical" evidence="1">
    <location>
        <begin position="39"/>
        <end position="58"/>
    </location>
</feature>
<proteinExistence type="predicted"/>